<protein>
    <submittedName>
        <fullName evidence="1">Uncharacterized protein</fullName>
    </submittedName>
</protein>
<sequence length="97" mass="10298">MEAGPTVLAGGFEKDLALVVAPSVTIPCQPPNPDAKLPPLVNVATLQPGPFTVTVPIVGTYDELAKAARGRVRRAWGQTVPTVADIENDMNCRCIWC</sequence>
<comment type="caution">
    <text evidence="1">The sequence shown here is derived from an EMBL/GenBank/DDBJ whole genome shotgun (WGS) entry which is preliminary data.</text>
</comment>
<dbReference type="RefSeq" id="WP_272426344.1">
    <property type="nucleotide sequence ID" value="NZ_JAGTJJ010000028.1"/>
</dbReference>
<accession>A0A9X3XCH6</accession>
<organism evidence="1 2">
    <name type="scientific">Polyangium jinanense</name>
    <dbReference type="NCBI Taxonomy" id="2829994"/>
    <lineage>
        <taxon>Bacteria</taxon>
        <taxon>Pseudomonadati</taxon>
        <taxon>Myxococcota</taxon>
        <taxon>Polyangia</taxon>
        <taxon>Polyangiales</taxon>
        <taxon>Polyangiaceae</taxon>
        <taxon>Polyangium</taxon>
    </lineage>
</organism>
<proteinExistence type="predicted"/>
<keyword evidence="2" id="KW-1185">Reference proteome</keyword>
<name>A0A9X3XCH6_9BACT</name>
<evidence type="ECO:0000313" key="1">
    <source>
        <dbReference type="EMBL" id="MDC3985396.1"/>
    </source>
</evidence>
<gene>
    <name evidence="1" type="ORF">KEG57_33265</name>
</gene>
<reference evidence="1 2" key="1">
    <citation type="submission" date="2021-04" db="EMBL/GenBank/DDBJ databases">
        <title>Genome analysis of Polyangium sp.</title>
        <authorList>
            <person name="Li Y."/>
            <person name="Wang J."/>
        </authorList>
    </citation>
    <scope>NUCLEOTIDE SEQUENCE [LARGE SCALE GENOMIC DNA]</scope>
    <source>
        <strain evidence="1 2">SDU14</strain>
    </source>
</reference>
<dbReference type="EMBL" id="JAGTJJ010000028">
    <property type="protein sequence ID" value="MDC3985396.1"/>
    <property type="molecule type" value="Genomic_DNA"/>
</dbReference>
<dbReference type="Proteomes" id="UP001151081">
    <property type="component" value="Unassembled WGS sequence"/>
</dbReference>
<dbReference type="AlphaFoldDB" id="A0A9X3XCH6"/>
<evidence type="ECO:0000313" key="2">
    <source>
        <dbReference type="Proteomes" id="UP001151081"/>
    </source>
</evidence>